<name>A0A2U1KA97_ARTAN</name>
<organism evidence="7 8">
    <name type="scientific">Artemisia annua</name>
    <name type="common">Sweet wormwood</name>
    <dbReference type="NCBI Taxonomy" id="35608"/>
    <lineage>
        <taxon>Eukaryota</taxon>
        <taxon>Viridiplantae</taxon>
        <taxon>Streptophyta</taxon>
        <taxon>Embryophyta</taxon>
        <taxon>Tracheophyta</taxon>
        <taxon>Spermatophyta</taxon>
        <taxon>Magnoliopsida</taxon>
        <taxon>eudicotyledons</taxon>
        <taxon>Gunneridae</taxon>
        <taxon>Pentapetalae</taxon>
        <taxon>asterids</taxon>
        <taxon>campanulids</taxon>
        <taxon>Asterales</taxon>
        <taxon>Asteraceae</taxon>
        <taxon>Asteroideae</taxon>
        <taxon>Anthemideae</taxon>
        <taxon>Artemisiinae</taxon>
        <taxon>Artemisia</taxon>
    </lineage>
</organism>
<dbReference type="GO" id="GO:0006869">
    <property type="term" value="P:lipid transport"/>
    <property type="evidence" value="ECO:0007669"/>
    <property type="project" value="InterPro"/>
</dbReference>
<dbReference type="PANTHER" id="PTHR33076">
    <property type="entry name" value="NON-SPECIFIC LIPID-TRANSFER PROTEIN 2-RELATED"/>
    <property type="match status" value="1"/>
</dbReference>
<dbReference type="AlphaFoldDB" id="A0A2U1KA97"/>
<dbReference type="OrthoDB" id="1890443at2759"/>
<feature type="signal peptide" evidence="5">
    <location>
        <begin position="1"/>
        <end position="29"/>
    </location>
</feature>
<dbReference type="SUPFAM" id="SSF47699">
    <property type="entry name" value="Bifunctional inhibitor/lipid-transfer protein/seed storage 2S albumin"/>
    <property type="match status" value="1"/>
</dbReference>
<dbReference type="PROSITE" id="PS00597">
    <property type="entry name" value="PLANT_LTP"/>
    <property type="match status" value="1"/>
</dbReference>
<keyword evidence="5" id="KW-0732">Signal</keyword>
<evidence type="ECO:0000256" key="5">
    <source>
        <dbReference type="SAM" id="SignalP"/>
    </source>
</evidence>
<feature type="chain" id="PRO_5015421657" description="Non-specific lipid-transfer protein" evidence="5">
    <location>
        <begin position="30"/>
        <end position="122"/>
    </location>
</feature>
<dbReference type="Pfam" id="PF00234">
    <property type="entry name" value="Tryp_alpha_amyl"/>
    <property type="match status" value="1"/>
</dbReference>
<keyword evidence="8" id="KW-1185">Reference proteome</keyword>
<evidence type="ECO:0000256" key="1">
    <source>
        <dbReference type="ARBA" id="ARBA00009748"/>
    </source>
</evidence>
<evidence type="ECO:0000259" key="6">
    <source>
        <dbReference type="SMART" id="SM00499"/>
    </source>
</evidence>
<dbReference type="STRING" id="35608.A0A2U1KA97"/>
<sequence>MARGEMVGKVALVVALYFLVVVGLHAVEGEVTCDQVVSNMAPCATYLTSNRDSVPSGCCRGINSLNNAARTTPDRQAVCRCLEQTASQLPDVDPEKARSLPEKCGVNLPFEISPRTDCSTVE</sequence>
<comment type="similarity">
    <text evidence="1 4">Belongs to the plant LTP family.</text>
</comment>
<dbReference type="PRINTS" id="PR00382">
    <property type="entry name" value="LIPIDTRNSFER"/>
</dbReference>
<evidence type="ECO:0000313" key="8">
    <source>
        <dbReference type="Proteomes" id="UP000245207"/>
    </source>
</evidence>
<comment type="caution">
    <text evidence="7">The sequence shown here is derived from an EMBL/GenBank/DDBJ whole genome shotgun (WGS) entry which is preliminary data.</text>
</comment>
<proteinExistence type="inferred from homology"/>
<evidence type="ECO:0000256" key="2">
    <source>
        <dbReference type="ARBA" id="ARBA00022448"/>
    </source>
</evidence>
<dbReference type="Proteomes" id="UP000245207">
    <property type="component" value="Unassembled WGS sequence"/>
</dbReference>
<reference evidence="7 8" key="1">
    <citation type="journal article" date="2018" name="Mol. Plant">
        <title>The genome of Artemisia annua provides insight into the evolution of Asteraceae family and artemisinin biosynthesis.</title>
        <authorList>
            <person name="Shen Q."/>
            <person name="Zhang L."/>
            <person name="Liao Z."/>
            <person name="Wang S."/>
            <person name="Yan T."/>
            <person name="Shi P."/>
            <person name="Liu M."/>
            <person name="Fu X."/>
            <person name="Pan Q."/>
            <person name="Wang Y."/>
            <person name="Lv Z."/>
            <person name="Lu X."/>
            <person name="Zhang F."/>
            <person name="Jiang W."/>
            <person name="Ma Y."/>
            <person name="Chen M."/>
            <person name="Hao X."/>
            <person name="Li L."/>
            <person name="Tang Y."/>
            <person name="Lv G."/>
            <person name="Zhou Y."/>
            <person name="Sun X."/>
            <person name="Brodelius P.E."/>
            <person name="Rose J.K.C."/>
            <person name="Tang K."/>
        </authorList>
    </citation>
    <scope>NUCLEOTIDE SEQUENCE [LARGE SCALE GENOMIC DNA]</scope>
    <source>
        <strain evidence="8">cv. Huhao1</strain>
        <tissue evidence="7">Leaf</tissue>
    </source>
</reference>
<keyword evidence="2 4" id="KW-0813">Transport</keyword>
<dbReference type="InterPro" id="IPR000528">
    <property type="entry name" value="Plant_nsLTP"/>
</dbReference>
<dbReference type="SMART" id="SM00499">
    <property type="entry name" value="AAI"/>
    <property type="match status" value="1"/>
</dbReference>
<dbReference type="EMBL" id="PKPP01026320">
    <property type="protein sequence ID" value="PWA30564.1"/>
    <property type="molecule type" value="Genomic_DNA"/>
</dbReference>
<dbReference type="InterPro" id="IPR036312">
    <property type="entry name" value="Bifun_inhib/LTP/seed_sf"/>
</dbReference>
<feature type="domain" description="Bifunctional inhibitor/plant lipid transfer protein/seed storage helical" evidence="6">
    <location>
        <begin position="33"/>
        <end position="118"/>
    </location>
</feature>
<dbReference type="CDD" id="cd01960">
    <property type="entry name" value="nsLTP1"/>
    <property type="match status" value="1"/>
</dbReference>
<dbReference type="GO" id="GO:0008289">
    <property type="term" value="F:lipid binding"/>
    <property type="evidence" value="ECO:0007669"/>
    <property type="project" value="UniProtKB-KW"/>
</dbReference>
<dbReference type="Gene3D" id="1.10.110.10">
    <property type="entry name" value="Plant lipid-transfer and hydrophobic proteins"/>
    <property type="match status" value="1"/>
</dbReference>
<accession>A0A2U1KA97</accession>
<evidence type="ECO:0000256" key="4">
    <source>
        <dbReference type="RuleBase" id="RU000628"/>
    </source>
</evidence>
<protein>
    <recommendedName>
        <fullName evidence="4">Non-specific lipid-transfer protein</fullName>
    </recommendedName>
</protein>
<keyword evidence="3 4" id="KW-0446">Lipid-binding</keyword>
<dbReference type="InterPro" id="IPR016140">
    <property type="entry name" value="Bifunc_inhib/LTP/seed_store"/>
</dbReference>
<comment type="function">
    <text evidence="4">Plant non-specific lipid-transfer proteins transfer phospholipids as well as galactolipids across membranes. May play a role in wax or cutin deposition in the cell walls of expanding epidermal cells and certain secretory tissues.</text>
</comment>
<gene>
    <name evidence="7" type="ORF">CTI12_AA626340</name>
</gene>
<evidence type="ECO:0000313" key="7">
    <source>
        <dbReference type="EMBL" id="PWA30564.1"/>
    </source>
</evidence>
<evidence type="ECO:0000256" key="3">
    <source>
        <dbReference type="ARBA" id="ARBA00023121"/>
    </source>
</evidence>